<dbReference type="Pfam" id="PF00503">
    <property type="entry name" value="G-alpha"/>
    <property type="match status" value="1"/>
</dbReference>
<dbReference type="Gene3D" id="1.10.400.10">
    <property type="entry name" value="GI Alpha 1, domain 2-like"/>
    <property type="match status" value="1"/>
</dbReference>
<proteinExistence type="predicted"/>
<feature type="binding site" evidence="6">
    <location>
        <begin position="45"/>
        <end position="50"/>
    </location>
    <ligand>
        <name>GTP</name>
        <dbReference type="ChEBI" id="CHEBI:37565"/>
    </ligand>
</feature>
<evidence type="ECO:0000256" key="4">
    <source>
        <dbReference type="ARBA" id="ARBA00023134"/>
    </source>
</evidence>
<protein>
    <submittedName>
        <fullName evidence="8">Uncharacterized protein</fullName>
    </submittedName>
</protein>
<reference evidence="8" key="1">
    <citation type="submission" date="2021-11" db="EMBL/GenBank/DDBJ databases">
        <authorList>
            <consortium name="Genoscope - CEA"/>
            <person name="William W."/>
        </authorList>
    </citation>
    <scope>NUCLEOTIDE SEQUENCE</scope>
</reference>
<dbReference type="Gene3D" id="3.40.50.300">
    <property type="entry name" value="P-loop containing nucleotide triphosphate hydrolases"/>
    <property type="match status" value="1"/>
</dbReference>
<feature type="binding site" evidence="6">
    <location>
        <position position="328"/>
    </location>
    <ligand>
        <name>GTP</name>
        <dbReference type="ChEBI" id="CHEBI:37565"/>
    </ligand>
</feature>
<dbReference type="PRINTS" id="PR00318">
    <property type="entry name" value="GPROTEINA"/>
</dbReference>
<dbReference type="GO" id="GO:0007188">
    <property type="term" value="P:adenylate cyclase-modulating G protein-coupled receptor signaling pathway"/>
    <property type="evidence" value="ECO:0007669"/>
    <property type="project" value="TreeGrafter"/>
</dbReference>
<feature type="binding site" evidence="7">
    <location>
        <position position="181"/>
    </location>
    <ligand>
        <name>Mg(2+)</name>
        <dbReference type="ChEBI" id="CHEBI:18420"/>
    </ligand>
</feature>
<dbReference type="InterPro" id="IPR001019">
    <property type="entry name" value="Gprotein_alpha_su"/>
</dbReference>
<keyword evidence="2 6" id="KW-0547">Nucleotide-binding</keyword>
<evidence type="ECO:0000313" key="8">
    <source>
        <dbReference type="EMBL" id="CAH0371142.1"/>
    </source>
</evidence>
<keyword evidence="3 7" id="KW-0460">Magnesium</keyword>
<evidence type="ECO:0000256" key="3">
    <source>
        <dbReference type="ARBA" id="ARBA00022842"/>
    </source>
</evidence>
<dbReference type="PANTHER" id="PTHR10218:SF302">
    <property type="entry name" value="GUANINE NUCLEOTIDE-BINDING PROTEIN ALPHA-5 SUBUNIT"/>
    <property type="match status" value="1"/>
</dbReference>
<comment type="caution">
    <text evidence="8">The sequence shown here is derived from an EMBL/GenBank/DDBJ whole genome shotgun (WGS) entry which is preliminary data.</text>
</comment>
<evidence type="ECO:0000256" key="6">
    <source>
        <dbReference type="PIRSR" id="PIRSR601019-1"/>
    </source>
</evidence>
<feature type="binding site" evidence="6">
    <location>
        <begin position="269"/>
        <end position="272"/>
    </location>
    <ligand>
        <name>GTP</name>
        <dbReference type="ChEBI" id="CHEBI:37565"/>
    </ligand>
</feature>
<dbReference type="SMART" id="SM00275">
    <property type="entry name" value="G_alpha"/>
    <property type="match status" value="1"/>
</dbReference>
<dbReference type="FunFam" id="3.40.50.300:FF:002307">
    <property type="entry name" value="Guanine nucleotide-binding protein G(k) subunit alpha"/>
    <property type="match status" value="1"/>
</dbReference>
<dbReference type="GO" id="GO:0005834">
    <property type="term" value="C:heterotrimeric G-protein complex"/>
    <property type="evidence" value="ECO:0007669"/>
    <property type="project" value="TreeGrafter"/>
</dbReference>
<keyword evidence="9" id="KW-1185">Reference proteome</keyword>
<sequence length="352" mass="39927">MGCGASVAEDDGGWGKSDSELSRSLTQSCAAESRKIKLLILGAGESGKSTLFKQMKILYGTPFTSEEAIYIKAVIHENVLEAMQTLITNLENFDETRGLEVGCQDALELVRAAEVDEPIDEELGNALQALWKDPAIQAMWKLRGRVQLVESVVYFFNKLDEIGKDDWVPSNQDILAARVRTHGIVTTKYTIEDRQYEMYDVGGQRNERRKWAHCFEGVTGIIFVASLSDYDQKMFEDETTNRMKDSVYLFRDICANPAFAETPIILFLNKRDLFQKKIRDVRIGGEGCFRDYDGPPNDYAAGVDYFLRYFLKQNRDPDRKVFHHVTCATDTANVQVVMDSTRAMIIQDSLNF</sequence>
<feature type="binding site" evidence="6">
    <location>
        <begin position="200"/>
        <end position="204"/>
    </location>
    <ligand>
        <name>GTP</name>
        <dbReference type="ChEBI" id="CHEBI:37565"/>
    </ligand>
</feature>
<keyword evidence="4 6" id="KW-0342">GTP-binding</keyword>
<evidence type="ECO:0000313" key="9">
    <source>
        <dbReference type="Proteomes" id="UP000789595"/>
    </source>
</evidence>
<accession>A0A8J2SPS3</accession>
<dbReference type="GO" id="GO:0005737">
    <property type="term" value="C:cytoplasm"/>
    <property type="evidence" value="ECO:0007669"/>
    <property type="project" value="TreeGrafter"/>
</dbReference>
<dbReference type="OrthoDB" id="5817230at2759"/>
<gene>
    <name evidence="8" type="ORF">PECAL_3P10700</name>
</gene>
<evidence type="ECO:0000256" key="7">
    <source>
        <dbReference type="PIRSR" id="PIRSR601019-2"/>
    </source>
</evidence>
<dbReference type="EMBL" id="CAKKNE010000003">
    <property type="protein sequence ID" value="CAH0371142.1"/>
    <property type="molecule type" value="Genomic_DNA"/>
</dbReference>
<keyword evidence="1 7" id="KW-0479">Metal-binding</keyword>
<evidence type="ECO:0000256" key="5">
    <source>
        <dbReference type="ARBA" id="ARBA00023224"/>
    </source>
</evidence>
<dbReference type="GO" id="GO:0046872">
    <property type="term" value="F:metal ion binding"/>
    <property type="evidence" value="ECO:0007669"/>
    <property type="project" value="UniProtKB-KW"/>
</dbReference>
<feature type="binding site" evidence="7">
    <location>
        <position position="49"/>
    </location>
    <ligand>
        <name>Mg(2+)</name>
        <dbReference type="ChEBI" id="CHEBI:18420"/>
    </ligand>
</feature>
<dbReference type="InterPro" id="IPR027417">
    <property type="entry name" value="P-loop_NTPase"/>
</dbReference>
<name>A0A8J2SPS3_9STRA</name>
<keyword evidence="5" id="KW-0807">Transducer</keyword>
<dbReference type="GO" id="GO:0003924">
    <property type="term" value="F:GTPase activity"/>
    <property type="evidence" value="ECO:0007669"/>
    <property type="project" value="InterPro"/>
</dbReference>
<dbReference type="GO" id="GO:0031683">
    <property type="term" value="F:G-protein beta/gamma-subunit complex binding"/>
    <property type="evidence" value="ECO:0007669"/>
    <property type="project" value="InterPro"/>
</dbReference>
<dbReference type="InterPro" id="IPR011025">
    <property type="entry name" value="GproteinA_insert"/>
</dbReference>
<dbReference type="SUPFAM" id="SSF47895">
    <property type="entry name" value="Transducin (alpha subunit), insertion domain"/>
    <property type="match status" value="1"/>
</dbReference>
<organism evidence="8 9">
    <name type="scientific">Pelagomonas calceolata</name>
    <dbReference type="NCBI Taxonomy" id="35677"/>
    <lineage>
        <taxon>Eukaryota</taxon>
        <taxon>Sar</taxon>
        <taxon>Stramenopiles</taxon>
        <taxon>Ochrophyta</taxon>
        <taxon>Pelagophyceae</taxon>
        <taxon>Pelagomonadales</taxon>
        <taxon>Pelagomonadaceae</taxon>
        <taxon>Pelagomonas</taxon>
    </lineage>
</organism>
<dbReference type="Proteomes" id="UP000789595">
    <property type="component" value="Unassembled WGS sequence"/>
</dbReference>
<dbReference type="SUPFAM" id="SSF52540">
    <property type="entry name" value="P-loop containing nucleoside triphosphate hydrolases"/>
    <property type="match status" value="1"/>
</dbReference>
<evidence type="ECO:0000256" key="1">
    <source>
        <dbReference type="ARBA" id="ARBA00022723"/>
    </source>
</evidence>
<dbReference type="CDD" id="cd00066">
    <property type="entry name" value="G-alpha"/>
    <property type="match status" value="1"/>
</dbReference>
<dbReference type="AlphaFoldDB" id="A0A8J2SPS3"/>
<dbReference type="GO" id="GO:0005525">
    <property type="term" value="F:GTP binding"/>
    <property type="evidence" value="ECO:0007669"/>
    <property type="project" value="UniProtKB-KW"/>
</dbReference>
<dbReference type="PROSITE" id="PS51882">
    <property type="entry name" value="G_ALPHA"/>
    <property type="match status" value="1"/>
</dbReference>
<dbReference type="PANTHER" id="PTHR10218">
    <property type="entry name" value="GTP-BINDING PROTEIN ALPHA SUBUNIT"/>
    <property type="match status" value="1"/>
</dbReference>
<evidence type="ECO:0000256" key="2">
    <source>
        <dbReference type="ARBA" id="ARBA00022741"/>
    </source>
</evidence>
<feature type="binding site" evidence="6">
    <location>
        <begin position="175"/>
        <end position="181"/>
    </location>
    <ligand>
        <name>GTP</name>
        <dbReference type="ChEBI" id="CHEBI:37565"/>
    </ligand>
</feature>
<dbReference type="GO" id="GO:0001664">
    <property type="term" value="F:G protein-coupled receptor binding"/>
    <property type="evidence" value="ECO:0007669"/>
    <property type="project" value="TreeGrafter"/>
</dbReference>